<gene>
    <name evidence="2" type="ordered locus">Caka_1770</name>
</gene>
<dbReference type="HOGENOM" id="CLU_677413_0_0_0"/>
<reference evidence="2 3" key="1">
    <citation type="journal article" date="2010" name="Stand. Genomic Sci.">
        <title>Complete genome sequence of Coraliomargarita akajimensis type strain (04OKA010-24).</title>
        <authorList>
            <person name="Mavromatis K."/>
            <person name="Abt B."/>
            <person name="Brambilla E."/>
            <person name="Lapidus A."/>
            <person name="Copeland A."/>
            <person name="Deshpande S."/>
            <person name="Nolan M."/>
            <person name="Lucas S."/>
            <person name="Tice H."/>
            <person name="Cheng J.F."/>
            <person name="Han C."/>
            <person name="Detter J.C."/>
            <person name="Woyke T."/>
            <person name="Goodwin L."/>
            <person name="Pitluck S."/>
            <person name="Held B."/>
            <person name="Brettin T."/>
            <person name="Tapia R."/>
            <person name="Ivanova N."/>
            <person name="Mikhailova N."/>
            <person name="Pati A."/>
            <person name="Liolios K."/>
            <person name="Chen A."/>
            <person name="Palaniappan K."/>
            <person name="Land M."/>
            <person name="Hauser L."/>
            <person name="Chang Y.J."/>
            <person name="Jeffries C.D."/>
            <person name="Rohde M."/>
            <person name="Goker M."/>
            <person name="Bristow J."/>
            <person name="Eisen J.A."/>
            <person name="Markowitz V."/>
            <person name="Hugenholtz P."/>
            <person name="Klenk H.P."/>
            <person name="Kyrpides N.C."/>
        </authorList>
    </citation>
    <scope>NUCLEOTIDE SEQUENCE [LARGE SCALE GENOMIC DNA]</scope>
    <source>
        <strain evidence="3">DSM 45221 / IAM 15411 / JCM 23193 / KCTC 12865</strain>
    </source>
</reference>
<name>D5EK40_CORAD</name>
<dbReference type="AlphaFoldDB" id="D5EK40"/>
<dbReference type="Proteomes" id="UP000000925">
    <property type="component" value="Chromosome"/>
</dbReference>
<protein>
    <submittedName>
        <fullName evidence="2">Uncharacterized protein</fullName>
    </submittedName>
</protein>
<organism evidence="2 3">
    <name type="scientific">Coraliomargarita akajimensis (strain DSM 45221 / IAM 15411 / JCM 23193 / KCTC 12865 / 04OKA010-24)</name>
    <dbReference type="NCBI Taxonomy" id="583355"/>
    <lineage>
        <taxon>Bacteria</taxon>
        <taxon>Pseudomonadati</taxon>
        <taxon>Verrucomicrobiota</taxon>
        <taxon>Opitutia</taxon>
        <taxon>Puniceicoccales</taxon>
        <taxon>Coraliomargaritaceae</taxon>
        <taxon>Coraliomargarita</taxon>
    </lineage>
</organism>
<evidence type="ECO:0000313" key="2">
    <source>
        <dbReference type="EMBL" id="ADE54789.1"/>
    </source>
</evidence>
<keyword evidence="3" id="KW-1185">Reference proteome</keyword>
<dbReference type="EMBL" id="CP001998">
    <property type="protein sequence ID" value="ADE54789.1"/>
    <property type="molecule type" value="Genomic_DNA"/>
</dbReference>
<sequence>MAVLRLRLDPSLKLTRVLEMRRLLVSCLILGFSLISSTAEAKEDAMIERLREDMRLRVEIFEAVESFSNEMLYLTGNEQFNTYSVSSKRKILTWASRWVPMIRASCYNNSPQVTLMELSISFRWINHTLKTLAADEQNQRYGESYAALLAVFNRTDIYFSQILKTNLGEEGLQAFHRDLDAWIAQNPDRMLMHFNAATQLAGSYLDTDDAGILGEQRLINDLLQAHGGNLFTGNLESTLQSTAIQANRIELELERIADHIAWMPTYATWILQLMALDQIESGPINEALGQLEQLDELAALRQEISKLSILDSELAALSTSIRSLADNYGQLYPQVASRLSEFDLVNERMAAYEQHLSKSAASLDTLASTVANRQFLILLALIAGASLGIAMVLAVVIVRIVLKPQE</sequence>
<keyword evidence="1" id="KW-0472">Membrane</keyword>
<dbReference type="KEGG" id="caa:Caka_1770"/>
<keyword evidence="1" id="KW-1133">Transmembrane helix</keyword>
<evidence type="ECO:0000256" key="1">
    <source>
        <dbReference type="SAM" id="Phobius"/>
    </source>
</evidence>
<feature type="transmembrane region" description="Helical" evidence="1">
    <location>
        <begin position="375"/>
        <end position="402"/>
    </location>
</feature>
<evidence type="ECO:0000313" key="3">
    <source>
        <dbReference type="Proteomes" id="UP000000925"/>
    </source>
</evidence>
<proteinExistence type="predicted"/>
<keyword evidence="1" id="KW-0812">Transmembrane</keyword>
<accession>D5EK40</accession>